<dbReference type="AlphaFoldDB" id="I7G8B9"/>
<sequence length="60" mass="6689">MQSSLQWLIYVSTWLNHHCQRFGQGADPVGHSAPPISPRDCRDGNLSYDSLDLIGCDLCL</sequence>
<protein>
    <submittedName>
        <fullName evidence="1">Macaca fascicularis brain cDNA, clone: QmoA-11009</fullName>
    </submittedName>
</protein>
<accession>I7G8B9</accession>
<organism evidence="1">
    <name type="scientific">Macaca fascicularis</name>
    <name type="common">Crab-eating macaque</name>
    <name type="synonym">Cynomolgus monkey</name>
    <dbReference type="NCBI Taxonomy" id="9541"/>
    <lineage>
        <taxon>Eukaryota</taxon>
        <taxon>Metazoa</taxon>
        <taxon>Chordata</taxon>
        <taxon>Craniata</taxon>
        <taxon>Vertebrata</taxon>
        <taxon>Euteleostomi</taxon>
        <taxon>Mammalia</taxon>
        <taxon>Eutheria</taxon>
        <taxon>Euarchontoglires</taxon>
        <taxon>Primates</taxon>
        <taxon>Haplorrhini</taxon>
        <taxon>Catarrhini</taxon>
        <taxon>Cercopithecidae</taxon>
        <taxon>Cercopithecinae</taxon>
        <taxon>Macaca</taxon>
    </lineage>
</organism>
<evidence type="ECO:0000313" key="1">
    <source>
        <dbReference type="EMBL" id="BAE90964.1"/>
    </source>
</evidence>
<proteinExistence type="evidence at transcript level"/>
<reference evidence="1" key="1">
    <citation type="journal article" date="2007" name="PLoS Biol.">
        <title>Rate of evolution in brain-expressed genes in humans and other primates.</title>
        <authorList>
            <person name="Wang H.-Y."/>
            <person name="Chien H.-C."/>
            <person name="Osada N."/>
            <person name="Hashimoto K."/>
            <person name="Sugano S."/>
            <person name="Gojobori T."/>
            <person name="Chou C.-K."/>
            <person name="Tsai S.-F."/>
            <person name="Wu C.-I."/>
            <person name="Shen C.-K.J."/>
        </authorList>
    </citation>
    <scope>NUCLEOTIDE SEQUENCE</scope>
</reference>
<dbReference type="EMBL" id="AB173902">
    <property type="protein sequence ID" value="BAE90964.1"/>
    <property type="molecule type" value="mRNA"/>
</dbReference>
<name>I7G8B9_MACFA</name>